<accession>A0A1H8M8I9</accession>
<dbReference type="OrthoDB" id="9778331at2"/>
<dbReference type="EMBL" id="FODJ01000004">
    <property type="protein sequence ID" value="SEO13643.1"/>
    <property type="molecule type" value="Genomic_DNA"/>
</dbReference>
<feature type="transmembrane region" description="Helical" evidence="7">
    <location>
        <begin position="6"/>
        <end position="26"/>
    </location>
</feature>
<evidence type="ECO:0000256" key="5">
    <source>
        <dbReference type="ARBA" id="ARBA00022989"/>
    </source>
</evidence>
<dbReference type="RefSeq" id="WP_091496438.1">
    <property type="nucleotide sequence ID" value="NZ_FODJ01000004.1"/>
</dbReference>
<organism evidence="9 10">
    <name type="scientific">Amphibacillus marinus</name>
    <dbReference type="NCBI Taxonomy" id="872970"/>
    <lineage>
        <taxon>Bacteria</taxon>
        <taxon>Bacillati</taxon>
        <taxon>Bacillota</taxon>
        <taxon>Bacilli</taxon>
        <taxon>Bacillales</taxon>
        <taxon>Bacillaceae</taxon>
        <taxon>Amphibacillus</taxon>
    </lineage>
</organism>
<name>A0A1H8M8I9_9BACI</name>
<feature type="transmembrane region" description="Helical" evidence="7">
    <location>
        <begin position="62"/>
        <end position="80"/>
    </location>
</feature>
<keyword evidence="4 7" id="KW-0812">Transmembrane</keyword>
<gene>
    <name evidence="9" type="ORF">SAMN04488134_10469</name>
</gene>
<dbReference type="AlphaFoldDB" id="A0A1H8M8I9"/>
<evidence type="ECO:0000256" key="1">
    <source>
        <dbReference type="ARBA" id="ARBA00004651"/>
    </source>
</evidence>
<keyword evidence="5 7" id="KW-1133">Transmembrane helix</keyword>
<evidence type="ECO:0000256" key="2">
    <source>
        <dbReference type="ARBA" id="ARBA00006448"/>
    </source>
</evidence>
<keyword evidence="6 7" id="KW-0472">Membrane</keyword>
<evidence type="ECO:0000256" key="4">
    <source>
        <dbReference type="ARBA" id="ARBA00022692"/>
    </source>
</evidence>
<feature type="transmembrane region" description="Helical" evidence="7">
    <location>
        <begin position="38"/>
        <end position="56"/>
    </location>
</feature>
<dbReference type="Gene3D" id="3.30.240.20">
    <property type="entry name" value="bsu07140 like domains"/>
    <property type="match status" value="2"/>
</dbReference>
<evidence type="ECO:0000313" key="10">
    <source>
        <dbReference type="Proteomes" id="UP000199300"/>
    </source>
</evidence>
<evidence type="ECO:0000256" key="6">
    <source>
        <dbReference type="ARBA" id="ARBA00023136"/>
    </source>
</evidence>
<comment type="similarity">
    <text evidence="2">Belongs to the UPF0702 family.</text>
</comment>
<evidence type="ECO:0000256" key="3">
    <source>
        <dbReference type="ARBA" id="ARBA00022475"/>
    </source>
</evidence>
<evidence type="ECO:0000313" key="9">
    <source>
        <dbReference type="EMBL" id="SEO13643.1"/>
    </source>
</evidence>
<reference evidence="9 10" key="1">
    <citation type="submission" date="2016-10" db="EMBL/GenBank/DDBJ databases">
        <authorList>
            <person name="de Groot N.N."/>
        </authorList>
    </citation>
    <scope>NUCLEOTIDE SEQUENCE [LARGE SCALE GENOMIC DNA]</scope>
    <source>
        <strain evidence="9 10">CGMCC 1.10434</strain>
    </source>
</reference>
<feature type="domain" description="YetF C-terminal" evidence="8">
    <location>
        <begin position="86"/>
        <end position="217"/>
    </location>
</feature>
<dbReference type="InterPro" id="IPR023090">
    <property type="entry name" value="UPF0702_alpha/beta_dom_sf"/>
</dbReference>
<dbReference type="GO" id="GO:0005886">
    <property type="term" value="C:plasma membrane"/>
    <property type="evidence" value="ECO:0007669"/>
    <property type="project" value="UniProtKB-SubCell"/>
</dbReference>
<proteinExistence type="inferred from homology"/>
<dbReference type="Proteomes" id="UP000199300">
    <property type="component" value="Unassembled WGS sequence"/>
</dbReference>
<keyword evidence="3" id="KW-1003">Cell membrane</keyword>
<protein>
    <submittedName>
        <fullName evidence="9">Uncharacterized membrane protein YcaP, DUF421 family</fullName>
    </submittedName>
</protein>
<dbReference type="PANTHER" id="PTHR34582:SF6">
    <property type="entry name" value="UPF0702 TRANSMEMBRANE PROTEIN YCAP"/>
    <property type="match status" value="1"/>
</dbReference>
<evidence type="ECO:0000256" key="7">
    <source>
        <dbReference type="SAM" id="Phobius"/>
    </source>
</evidence>
<evidence type="ECO:0000259" key="8">
    <source>
        <dbReference type="Pfam" id="PF04239"/>
    </source>
</evidence>
<dbReference type="PANTHER" id="PTHR34582">
    <property type="entry name" value="UPF0702 TRANSMEMBRANE PROTEIN YCAP"/>
    <property type="match status" value="1"/>
</dbReference>
<dbReference type="Pfam" id="PF04239">
    <property type="entry name" value="DUF421"/>
    <property type="match status" value="1"/>
</dbReference>
<dbReference type="InterPro" id="IPR007353">
    <property type="entry name" value="DUF421"/>
</dbReference>
<comment type="subcellular location">
    <subcellularLocation>
        <location evidence="1">Cell membrane</location>
        <topology evidence="1">Multi-pass membrane protein</topology>
    </subcellularLocation>
</comment>
<sequence length="240" mass="27164">MDYLSNSALIIGRIITIIPLLLFIVLYMGKRAIGQLPVFDFLIIIVLGSVVGADIADPDIEHFPTIVAIISIALLQRTIANWKRASQRLNRLLTFEPTVVITNGQLLYKNLRTIRYTTDIIFQMLREKDVFDINDVETGIIEPNGVLTVLKKSDKRNVTKADIGSLEAQPAITFPVIIEGVIDRDILKHVKTDEQWLFRQLDQRNIGDLNEVFLATINSKLELHVTLKNLTNIEIPLIKL</sequence>
<dbReference type="STRING" id="872970.SAMN04488134_10469"/>
<keyword evidence="10" id="KW-1185">Reference proteome</keyword>